<dbReference type="PANTHER" id="PTHR22916">
    <property type="entry name" value="GLYCOSYLTRANSFERASE"/>
    <property type="match status" value="1"/>
</dbReference>
<dbReference type="EMBL" id="JAHDYS010000003">
    <property type="protein sequence ID" value="MBT1070968.1"/>
    <property type="molecule type" value="Genomic_DNA"/>
</dbReference>
<dbReference type="PANTHER" id="PTHR22916:SF3">
    <property type="entry name" value="UDP-GLCNAC:BETAGAL BETA-1,3-N-ACETYLGLUCOSAMINYLTRANSFERASE-LIKE PROTEIN 1"/>
    <property type="match status" value="1"/>
</dbReference>
<dbReference type="SUPFAM" id="SSF53448">
    <property type="entry name" value="Nucleotide-diphospho-sugar transferases"/>
    <property type="match status" value="1"/>
</dbReference>
<dbReference type="Proteomes" id="UP000784128">
    <property type="component" value="Unassembled WGS sequence"/>
</dbReference>
<comment type="caution">
    <text evidence="2">The sequence shown here is derived from an EMBL/GenBank/DDBJ whole genome shotgun (WGS) entry which is preliminary data.</text>
</comment>
<dbReference type="InterPro" id="IPR029044">
    <property type="entry name" value="Nucleotide-diphossugar_trans"/>
</dbReference>
<proteinExistence type="predicted"/>
<dbReference type="CDD" id="cd00761">
    <property type="entry name" value="Glyco_tranf_GTA_type"/>
    <property type="match status" value="1"/>
</dbReference>
<reference evidence="2 3" key="1">
    <citation type="submission" date="2021-05" db="EMBL/GenBank/DDBJ databases">
        <title>The draft genome of Geobacter chapellei DSM 13688.</title>
        <authorList>
            <person name="Xu Z."/>
            <person name="Masuda Y."/>
            <person name="Itoh H."/>
            <person name="Senoo K."/>
        </authorList>
    </citation>
    <scope>NUCLEOTIDE SEQUENCE [LARGE SCALE GENOMIC DNA]</scope>
    <source>
        <strain evidence="2 3">DSM 13688</strain>
    </source>
</reference>
<name>A0ABS5U5L9_9BACT</name>
<evidence type="ECO:0000259" key="1">
    <source>
        <dbReference type="Pfam" id="PF00535"/>
    </source>
</evidence>
<protein>
    <submittedName>
        <fullName evidence="2">Glycosyltransferase family 2 protein</fullName>
    </submittedName>
</protein>
<accession>A0ABS5U5L9</accession>
<feature type="domain" description="Glycosyltransferase 2-like" evidence="1">
    <location>
        <begin position="10"/>
        <end position="161"/>
    </location>
</feature>
<sequence length="323" mass="36428">MPMNPFPKVSIMIPTYGQQDFISNAISSALIQTYPDFEVIVVDDASPDHTAEKVAVFSDPRLRYVRNSRNLGRVGNYRRALYELATGEWVVNLDGDDNFSDADFIKKAIELAYSEPGIVIVSARRNVVTTAGMRKPLQLESMILSGKEVLLRYHDPRYHFSHLATLYHRPSALDCDFYRMNVISSDWESLLRLALTGKVAFLDCVVGCWNLHGSNASLNNCWQDLASNLEIWRSVHQTAIAAEIPPKTLRRAGNATLILIAYRDISLIFKGSGVFDAFKYLIRGFPILKTVVVLRILAHPYIWIKCALKVLKRVGLAKLLRLS</sequence>
<gene>
    <name evidence="2" type="ORF">KJB30_04165</name>
</gene>
<evidence type="ECO:0000313" key="3">
    <source>
        <dbReference type="Proteomes" id="UP000784128"/>
    </source>
</evidence>
<evidence type="ECO:0000313" key="2">
    <source>
        <dbReference type="EMBL" id="MBT1070968.1"/>
    </source>
</evidence>
<dbReference type="Pfam" id="PF00535">
    <property type="entry name" value="Glycos_transf_2"/>
    <property type="match status" value="1"/>
</dbReference>
<dbReference type="RefSeq" id="WP_214296680.1">
    <property type="nucleotide sequence ID" value="NZ_JAHDYS010000003.1"/>
</dbReference>
<keyword evidence="3" id="KW-1185">Reference proteome</keyword>
<dbReference type="InterPro" id="IPR001173">
    <property type="entry name" value="Glyco_trans_2-like"/>
</dbReference>
<organism evidence="2 3">
    <name type="scientific">Pelotalea chapellei</name>
    <dbReference type="NCBI Taxonomy" id="44671"/>
    <lineage>
        <taxon>Bacteria</taxon>
        <taxon>Pseudomonadati</taxon>
        <taxon>Thermodesulfobacteriota</taxon>
        <taxon>Desulfuromonadia</taxon>
        <taxon>Geobacterales</taxon>
        <taxon>Geobacteraceae</taxon>
        <taxon>Pelotalea</taxon>
    </lineage>
</organism>
<dbReference type="Gene3D" id="3.90.550.10">
    <property type="entry name" value="Spore Coat Polysaccharide Biosynthesis Protein SpsA, Chain A"/>
    <property type="match status" value="1"/>
</dbReference>